<evidence type="ECO:0000256" key="1">
    <source>
        <dbReference type="ARBA" id="ARBA00004707"/>
    </source>
</evidence>
<gene>
    <name evidence="6" type="ORF">ETSY1_02355</name>
</gene>
<dbReference type="Proteomes" id="UP000019141">
    <property type="component" value="Unassembled WGS sequence"/>
</dbReference>
<organism evidence="6 7">
    <name type="scientific">Entotheonella factor</name>
    <dbReference type="NCBI Taxonomy" id="1429438"/>
    <lineage>
        <taxon>Bacteria</taxon>
        <taxon>Pseudomonadati</taxon>
        <taxon>Nitrospinota/Tectimicrobiota group</taxon>
        <taxon>Candidatus Tectimicrobiota</taxon>
        <taxon>Candidatus Entotheonellia</taxon>
        <taxon>Candidatus Entotheonellales</taxon>
        <taxon>Candidatus Entotheonellaceae</taxon>
        <taxon>Candidatus Entotheonella</taxon>
    </lineage>
</organism>
<accession>W4LXZ1</accession>
<evidence type="ECO:0000256" key="5">
    <source>
        <dbReference type="SAM" id="MobiDB-lite"/>
    </source>
</evidence>
<evidence type="ECO:0000313" key="7">
    <source>
        <dbReference type="Proteomes" id="UP000019141"/>
    </source>
</evidence>
<evidence type="ECO:0000256" key="2">
    <source>
        <dbReference type="ARBA" id="ARBA00010616"/>
    </source>
</evidence>
<feature type="compositionally biased region" description="Low complexity" evidence="5">
    <location>
        <begin position="33"/>
        <end position="44"/>
    </location>
</feature>
<name>W4LXZ1_ENTF1</name>
<dbReference type="Pfam" id="PF05639">
    <property type="entry name" value="Pup"/>
    <property type="match status" value="1"/>
</dbReference>
<dbReference type="GO" id="GO:0070490">
    <property type="term" value="P:protein pupylation"/>
    <property type="evidence" value="ECO:0007669"/>
    <property type="project" value="InterPro"/>
</dbReference>
<dbReference type="HOGENOM" id="CLU_183816_2_0_7"/>
<dbReference type="AlphaFoldDB" id="W4LXZ1"/>
<evidence type="ECO:0000256" key="4">
    <source>
        <dbReference type="ARBA" id="ARBA00032321"/>
    </source>
</evidence>
<comment type="similarity">
    <text evidence="2">Belongs to the prokaryotic ubiquitin-like protein family.</text>
</comment>
<feature type="region of interest" description="Disordered" evidence="5">
    <location>
        <begin position="21"/>
        <end position="47"/>
    </location>
</feature>
<dbReference type="EMBL" id="AZHW01000108">
    <property type="protein sequence ID" value="ETX02768.1"/>
    <property type="molecule type" value="Genomic_DNA"/>
</dbReference>
<evidence type="ECO:0000256" key="3">
    <source>
        <dbReference type="ARBA" id="ARBA00016748"/>
    </source>
</evidence>
<evidence type="ECO:0000313" key="6">
    <source>
        <dbReference type="EMBL" id="ETX02768.1"/>
    </source>
</evidence>
<proteinExistence type="inferred from homology"/>
<dbReference type="GO" id="GO:0019941">
    <property type="term" value="P:modification-dependent protein catabolic process"/>
    <property type="evidence" value="ECO:0007669"/>
    <property type="project" value="InterPro"/>
</dbReference>
<dbReference type="PATRIC" id="fig|1429438.4.peg.642"/>
<dbReference type="NCBIfam" id="TIGR03687">
    <property type="entry name" value="pupylate_cterm"/>
    <property type="match status" value="1"/>
</dbReference>
<sequence length="85" mass="9523">MMMTRFNPVEPTWAGIVTCAEGGGQQQARRTSETQPETQATEAENLTETGEKLKDEMDALIDEIDEVLEENAEEFVKNYVQRGGE</sequence>
<dbReference type="GO" id="GO:0070628">
    <property type="term" value="F:proteasome binding"/>
    <property type="evidence" value="ECO:0007669"/>
    <property type="project" value="InterPro"/>
</dbReference>
<protein>
    <recommendedName>
        <fullName evidence="3">Prokaryotic ubiquitin-like protein Pup</fullName>
    </recommendedName>
    <alternativeName>
        <fullName evidence="4">Bacterial ubiquitin-like modifier</fullName>
    </alternativeName>
</protein>
<dbReference type="UniPathway" id="UPA00997"/>
<dbReference type="InterPro" id="IPR008515">
    <property type="entry name" value="Ubiquitin-like_Pup"/>
</dbReference>
<reference evidence="6 7" key="1">
    <citation type="journal article" date="2014" name="Nature">
        <title>An environmental bacterial taxon with a large and distinct metabolic repertoire.</title>
        <authorList>
            <person name="Wilson M.C."/>
            <person name="Mori T."/>
            <person name="Ruckert C."/>
            <person name="Uria A.R."/>
            <person name="Helf M.J."/>
            <person name="Takada K."/>
            <person name="Gernert C."/>
            <person name="Steffens U.A."/>
            <person name="Heycke N."/>
            <person name="Schmitt S."/>
            <person name="Rinke C."/>
            <person name="Helfrich E.J."/>
            <person name="Brachmann A.O."/>
            <person name="Gurgui C."/>
            <person name="Wakimoto T."/>
            <person name="Kracht M."/>
            <person name="Crusemann M."/>
            <person name="Hentschel U."/>
            <person name="Abe I."/>
            <person name="Matsunaga S."/>
            <person name="Kalinowski J."/>
            <person name="Takeyama H."/>
            <person name="Piel J."/>
        </authorList>
    </citation>
    <scope>NUCLEOTIDE SEQUENCE [LARGE SCALE GENOMIC DNA]</scope>
    <source>
        <strain evidence="7">TSY1</strain>
    </source>
</reference>
<dbReference type="GO" id="GO:0031386">
    <property type="term" value="F:protein tag activity"/>
    <property type="evidence" value="ECO:0007669"/>
    <property type="project" value="InterPro"/>
</dbReference>
<keyword evidence="7" id="KW-1185">Reference proteome</keyword>
<dbReference type="GO" id="GO:0010498">
    <property type="term" value="P:proteasomal protein catabolic process"/>
    <property type="evidence" value="ECO:0007669"/>
    <property type="project" value="InterPro"/>
</dbReference>
<comment type="caution">
    <text evidence="6">The sequence shown here is derived from an EMBL/GenBank/DDBJ whole genome shotgun (WGS) entry which is preliminary data.</text>
</comment>
<comment type="pathway">
    <text evidence="1">Protein degradation; proteasomal Pup-dependent pathway.</text>
</comment>